<sequence>MAKYKTKCARCKKHYLIASWRTKFPICYYCQEPEMQGEIKDAKMKKMFDIPTQFYIDSSFLRDIKIKYLRYGNLTDPQIDAFKKAVVKFEEEAKKPKDEGTF</sequence>
<accession>A0A075HT42</accession>
<dbReference type="EMBL" id="KF901116">
    <property type="protein sequence ID" value="AIF18645.1"/>
    <property type="molecule type" value="Genomic_DNA"/>
</dbReference>
<reference evidence="1" key="1">
    <citation type="journal article" date="2014" name="Genome Biol. Evol.">
        <title>Pangenome evidence for extensive interdomain horizontal transfer affecting lineage core and shell genes in uncultured planktonic thaumarchaeota and euryarchaeota.</title>
        <authorList>
            <person name="Deschamps P."/>
            <person name="Zivanovic Y."/>
            <person name="Moreira D."/>
            <person name="Rodriguez-Valera F."/>
            <person name="Lopez-Garcia P."/>
        </authorList>
    </citation>
    <scope>NUCLEOTIDE SEQUENCE</scope>
</reference>
<evidence type="ECO:0000313" key="1">
    <source>
        <dbReference type="EMBL" id="AIF18645.1"/>
    </source>
</evidence>
<dbReference type="AlphaFoldDB" id="A0A075HT42"/>
<organism evidence="1">
    <name type="scientific">uncultured marine group II/III euryarchaeote KM3_83_G03</name>
    <dbReference type="NCBI Taxonomy" id="1456522"/>
    <lineage>
        <taxon>Archaea</taxon>
        <taxon>Methanobacteriati</taxon>
        <taxon>Methanobacteriota</taxon>
        <taxon>environmental samples</taxon>
    </lineage>
</organism>
<name>A0A075HT42_9EURY</name>
<proteinExistence type="predicted"/>
<protein>
    <submittedName>
        <fullName evidence="1">Uncharacterized protein</fullName>
    </submittedName>
</protein>